<dbReference type="Proteomes" id="UP000002063">
    <property type="component" value="Chromosome"/>
</dbReference>
<evidence type="ECO:0000313" key="2">
    <source>
        <dbReference type="Proteomes" id="UP000002063"/>
    </source>
</evidence>
<sequence length="106" mass="12059">MTEEKDVKEIKVEVPKEIAEKIEKITGFLNSLKDKKELVSKEKVEEMLKLIDEVKDKLPKLNIDVEKLAKILEGSGSEVKVVFNNLTIDGEVGLKIIPLKKEKSER</sequence>
<reference evidence="1" key="1">
    <citation type="submission" date="2009-10" db="EMBL/GenBank/DDBJ databases">
        <title>Complete sequence of chromosome of Methanocaldococcus vulcanius M7.</title>
        <authorList>
            <consortium name="US DOE Joint Genome Institute"/>
            <person name="Lucas S."/>
            <person name="Copeland A."/>
            <person name="Lapidus A."/>
            <person name="Glavina del Rio T."/>
            <person name="Dalin E."/>
            <person name="Tice H."/>
            <person name="Bruce D."/>
            <person name="Goodwin L."/>
            <person name="Pitluck S."/>
            <person name="Lcollab F.I."/>
            <person name="Brettin T."/>
            <person name="Detter J.C."/>
            <person name="Han C."/>
            <person name="Tapia R."/>
            <person name="Kuske C.R."/>
            <person name="Schmutz J."/>
            <person name="Larimer F."/>
            <person name="Land M."/>
            <person name="Hauser L."/>
            <person name="Kyrpides N."/>
            <person name="Ovchinikova G."/>
            <person name="Sieprawska-Lupa M."/>
            <person name="Whitman W.B."/>
            <person name="Woyke T."/>
        </authorList>
    </citation>
    <scope>NUCLEOTIDE SEQUENCE [LARGE SCALE GENOMIC DNA]</scope>
    <source>
        <strain evidence="1">M7</strain>
    </source>
</reference>
<dbReference type="STRING" id="579137.Metvu_0653"/>
<dbReference type="AlphaFoldDB" id="C9RG10"/>
<proteinExistence type="predicted"/>
<dbReference type="HOGENOM" id="CLU_2230419_0_0_2"/>
<dbReference type="KEGG" id="mvu:Metvu_0653"/>
<dbReference type="RefSeq" id="WP_015732733.1">
    <property type="nucleotide sequence ID" value="NC_013407.1"/>
</dbReference>
<protein>
    <submittedName>
        <fullName evidence="1">Uncharacterized protein</fullName>
    </submittedName>
</protein>
<organism evidence="1 2">
    <name type="scientific">Methanocaldococcus vulcanius (strain ATCC 700851 / DSM 12094 / M7)</name>
    <name type="common">Methanococcus vulcanius</name>
    <dbReference type="NCBI Taxonomy" id="579137"/>
    <lineage>
        <taxon>Archaea</taxon>
        <taxon>Methanobacteriati</taxon>
        <taxon>Methanobacteriota</taxon>
        <taxon>Methanomada group</taxon>
        <taxon>Methanococci</taxon>
        <taxon>Methanococcales</taxon>
        <taxon>Methanocaldococcaceae</taxon>
        <taxon>Methanocaldococcus</taxon>
    </lineage>
</organism>
<accession>C9RG10</accession>
<dbReference type="OrthoDB" id="66058at2157"/>
<keyword evidence="2" id="KW-1185">Reference proteome</keyword>
<gene>
    <name evidence="1" type="ordered locus">Metvu_0653</name>
</gene>
<name>C9RG10_METVM</name>
<dbReference type="GeneID" id="8512987"/>
<dbReference type="EMBL" id="CP001787">
    <property type="protein sequence ID" value="ACX72512.1"/>
    <property type="molecule type" value="Genomic_DNA"/>
</dbReference>
<evidence type="ECO:0000313" key="1">
    <source>
        <dbReference type="EMBL" id="ACX72512.1"/>
    </source>
</evidence>
<dbReference type="eggNOG" id="arCOG08297">
    <property type="taxonomic scope" value="Archaea"/>
</dbReference>